<evidence type="ECO:0000256" key="7">
    <source>
        <dbReference type="SAM" id="Phobius"/>
    </source>
</evidence>
<dbReference type="InterPro" id="IPR001915">
    <property type="entry name" value="Peptidase_M48"/>
</dbReference>
<sequence length="519" mass="58487">MVVYVLTKLKLVCNHNFLKQTLVKSLLNINLIWMILLLKKVLILLFTLSNIFSTIIQAQDLPDFGDPSGSSISPQQLAQIGKRLIRFLRQKKLLVKDPLVNQYITSLGYKLVSHSDQANKKFSFFIVNDSNINAFAAPGRYIGINRGLISAAQSESELAAVMAHEVAHITQHHLPRMFAANKRRGLISTIALLAVIAAGGGNRELQKAGLVASIAARMQSSLNFTRHNESEADHVGIKILTAARFRPDSMAVFFERLQKDASLYGSRTPEFLRTHPVTSRRIADARLRIRGLPKLKTNESLNFALMKVRLAVLSASSSSKILQKIKKNLKTGYRKNNKATRYGLVLAYTRAHQYAKAHSILKKLLRNDPTRLAYIIADAHIALGRKNSRRVKTLFENILALYPNNPAVIHYYTQSLLQLGKYQDALVIVRKFNSKNMGAMTPTLHSLYARAAGKMGKIGEAYHQRAEYFYLNGHIKTAILQLQRAHKQKDIDFYLRSRIMTRLRQFKSEAKTHGKGKGH</sequence>
<keyword evidence="7" id="KW-0812">Transmembrane</keyword>
<dbReference type="AlphaFoldDB" id="A0A3B0Y5M6"/>
<proteinExistence type="predicted"/>
<accession>A0A3B0Y5M6</accession>
<keyword evidence="2 9" id="KW-0645">Protease</keyword>
<keyword evidence="7" id="KW-1133">Transmembrane helix</keyword>
<evidence type="ECO:0000259" key="8">
    <source>
        <dbReference type="Pfam" id="PF01435"/>
    </source>
</evidence>
<protein>
    <submittedName>
        <fullName evidence="9">Exported zinc metalloprotease YfgC</fullName>
    </submittedName>
</protein>
<dbReference type="GO" id="GO:0016020">
    <property type="term" value="C:membrane"/>
    <property type="evidence" value="ECO:0007669"/>
    <property type="project" value="TreeGrafter"/>
</dbReference>
<evidence type="ECO:0000256" key="2">
    <source>
        <dbReference type="ARBA" id="ARBA00022670"/>
    </source>
</evidence>
<dbReference type="Gene3D" id="1.25.40.10">
    <property type="entry name" value="Tetratricopeptide repeat domain"/>
    <property type="match status" value="1"/>
</dbReference>
<dbReference type="InterPro" id="IPR051156">
    <property type="entry name" value="Mito/Outer_Membr_Metalloprot"/>
</dbReference>
<gene>
    <name evidence="9" type="ORF">MNBD_GAMMA12-2444</name>
</gene>
<dbReference type="Gene3D" id="3.30.2010.10">
    <property type="entry name" value="Metalloproteases ('zincins'), catalytic domain"/>
    <property type="match status" value="1"/>
</dbReference>
<keyword evidence="5" id="KW-0862">Zinc</keyword>
<evidence type="ECO:0000256" key="1">
    <source>
        <dbReference type="ARBA" id="ARBA00001947"/>
    </source>
</evidence>
<name>A0A3B0Y5M6_9ZZZZ</name>
<reference evidence="9" key="1">
    <citation type="submission" date="2018-06" db="EMBL/GenBank/DDBJ databases">
        <authorList>
            <person name="Zhirakovskaya E."/>
        </authorList>
    </citation>
    <scope>NUCLEOTIDE SEQUENCE</scope>
</reference>
<feature type="domain" description="Peptidase M48" evidence="8">
    <location>
        <begin position="99"/>
        <end position="286"/>
    </location>
</feature>
<keyword evidence="4" id="KW-0378">Hydrolase</keyword>
<dbReference type="PANTHER" id="PTHR22726">
    <property type="entry name" value="METALLOENDOPEPTIDASE OMA1"/>
    <property type="match status" value="1"/>
</dbReference>
<comment type="cofactor">
    <cofactor evidence="1">
        <name>Zn(2+)</name>
        <dbReference type="ChEBI" id="CHEBI:29105"/>
    </cofactor>
</comment>
<dbReference type="PANTHER" id="PTHR22726:SF1">
    <property type="entry name" value="METALLOENDOPEPTIDASE OMA1, MITOCHONDRIAL"/>
    <property type="match status" value="1"/>
</dbReference>
<keyword evidence="6 9" id="KW-0482">Metalloprotease</keyword>
<evidence type="ECO:0000256" key="3">
    <source>
        <dbReference type="ARBA" id="ARBA00022723"/>
    </source>
</evidence>
<evidence type="ECO:0000256" key="5">
    <source>
        <dbReference type="ARBA" id="ARBA00022833"/>
    </source>
</evidence>
<feature type="transmembrane region" description="Helical" evidence="7">
    <location>
        <begin position="31"/>
        <end position="52"/>
    </location>
</feature>
<dbReference type="InterPro" id="IPR011990">
    <property type="entry name" value="TPR-like_helical_dom_sf"/>
</dbReference>
<dbReference type="EMBL" id="UOFL01000072">
    <property type="protein sequence ID" value="VAW74901.1"/>
    <property type="molecule type" value="Genomic_DNA"/>
</dbReference>
<dbReference type="GO" id="GO:0004222">
    <property type="term" value="F:metalloendopeptidase activity"/>
    <property type="evidence" value="ECO:0007669"/>
    <property type="project" value="InterPro"/>
</dbReference>
<organism evidence="9">
    <name type="scientific">hydrothermal vent metagenome</name>
    <dbReference type="NCBI Taxonomy" id="652676"/>
    <lineage>
        <taxon>unclassified sequences</taxon>
        <taxon>metagenomes</taxon>
        <taxon>ecological metagenomes</taxon>
    </lineage>
</organism>
<dbReference type="Pfam" id="PF01435">
    <property type="entry name" value="Peptidase_M48"/>
    <property type="match status" value="1"/>
</dbReference>
<keyword evidence="7" id="KW-0472">Membrane</keyword>
<evidence type="ECO:0000256" key="6">
    <source>
        <dbReference type="ARBA" id="ARBA00023049"/>
    </source>
</evidence>
<evidence type="ECO:0000313" key="9">
    <source>
        <dbReference type="EMBL" id="VAW74901.1"/>
    </source>
</evidence>
<evidence type="ECO:0000256" key="4">
    <source>
        <dbReference type="ARBA" id="ARBA00022801"/>
    </source>
</evidence>
<keyword evidence="3" id="KW-0479">Metal-binding</keyword>
<dbReference type="GO" id="GO:0046872">
    <property type="term" value="F:metal ion binding"/>
    <property type="evidence" value="ECO:0007669"/>
    <property type="project" value="UniProtKB-KW"/>
</dbReference>
<dbReference type="GO" id="GO:0051603">
    <property type="term" value="P:proteolysis involved in protein catabolic process"/>
    <property type="evidence" value="ECO:0007669"/>
    <property type="project" value="TreeGrafter"/>
</dbReference>
<dbReference type="SUPFAM" id="SSF48452">
    <property type="entry name" value="TPR-like"/>
    <property type="match status" value="1"/>
</dbReference>